<sequence length="262" mass="30269">MVQQLPLQSFQHHPKRLIMLADEHINEATEYLSHSHSWGQMILVNDGVITLEIAQERFIAPPGFAIWIPPLCSHSCYSRAEARFRSVNICEAEAKKLPQTPSLLQLSAIASSIIDELFAKEIYLPESDRDYRRSLVFIDELEEAMVGHTYLPFSHHRYLMPILSALEANPALRLTLKEWAERVYTTERTLARYFQKELGMSFSEWSARLRFIHGSALLEKGYSVEESAFRLGYRSTSSFITLFLKMTGMTPDRYRQIHLRSA</sequence>
<comment type="caution">
    <text evidence="6">The sequence shown here is derived from an EMBL/GenBank/DDBJ whole genome shotgun (WGS) entry which is preliminary data.</text>
</comment>
<dbReference type="PROSITE" id="PS01124">
    <property type="entry name" value="HTH_ARAC_FAMILY_2"/>
    <property type="match status" value="1"/>
</dbReference>
<dbReference type="AlphaFoldDB" id="A0A2U2AML9"/>
<dbReference type="SUPFAM" id="SSF51182">
    <property type="entry name" value="RmlC-like cupins"/>
    <property type="match status" value="1"/>
</dbReference>
<dbReference type="PANTHER" id="PTHR11019">
    <property type="entry name" value="HTH-TYPE TRANSCRIPTIONAL REGULATOR NIMR"/>
    <property type="match status" value="1"/>
</dbReference>
<evidence type="ECO:0000313" key="7">
    <source>
        <dbReference type="Proteomes" id="UP000244948"/>
    </source>
</evidence>
<dbReference type="RefSeq" id="WP_109235574.1">
    <property type="nucleotide sequence ID" value="NZ_BMXZ01000001.1"/>
</dbReference>
<gene>
    <name evidence="6" type="ORF">DC082_02255</name>
</gene>
<evidence type="ECO:0000256" key="4">
    <source>
        <dbReference type="ARBA" id="ARBA00023163"/>
    </source>
</evidence>
<proteinExistence type="predicted"/>
<dbReference type="PROSITE" id="PS00041">
    <property type="entry name" value="HTH_ARAC_FAMILY_1"/>
    <property type="match status" value="1"/>
</dbReference>
<dbReference type="GO" id="GO:0043565">
    <property type="term" value="F:sequence-specific DNA binding"/>
    <property type="evidence" value="ECO:0007669"/>
    <property type="project" value="InterPro"/>
</dbReference>
<keyword evidence="7" id="KW-1185">Reference proteome</keyword>
<keyword evidence="4" id="KW-0804">Transcription</keyword>
<evidence type="ECO:0000259" key="5">
    <source>
        <dbReference type="PROSITE" id="PS01124"/>
    </source>
</evidence>
<dbReference type="Gene3D" id="2.60.120.10">
    <property type="entry name" value="Jelly Rolls"/>
    <property type="match status" value="1"/>
</dbReference>
<dbReference type="Gene3D" id="1.10.10.60">
    <property type="entry name" value="Homeodomain-like"/>
    <property type="match status" value="1"/>
</dbReference>
<dbReference type="EMBL" id="QEWR01000002">
    <property type="protein sequence ID" value="PWD84386.1"/>
    <property type="molecule type" value="Genomic_DNA"/>
</dbReference>
<feature type="domain" description="HTH araC/xylS-type" evidence="5">
    <location>
        <begin position="160"/>
        <end position="257"/>
    </location>
</feature>
<dbReference type="InterPro" id="IPR018062">
    <property type="entry name" value="HTH_AraC-typ_CS"/>
</dbReference>
<dbReference type="FunFam" id="1.10.10.60:FF:000132">
    <property type="entry name" value="AraC family transcriptional regulator"/>
    <property type="match status" value="1"/>
</dbReference>
<name>A0A2U2AML9_9GAMM</name>
<dbReference type="PANTHER" id="PTHR11019:SF190">
    <property type="entry name" value="ARAC-FAMILY REGULATORY PROTEIN"/>
    <property type="match status" value="1"/>
</dbReference>
<dbReference type="InterPro" id="IPR009057">
    <property type="entry name" value="Homeodomain-like_sf"/>
</dbReference>
<dbReference type="Pfam" id="PF12833">
    <property type="entry name" value="HTH_18"/>
    <property type="match status" value="1"/>
</dbReference>
<keyword evidence="2" id="KW-0805">Transcription regulation</keyword>
<evidence type="ECO:0000256" key="3">
    <source>
        <dbReference type="ARBA" id="ARBA00023125"/>
    </source>
</evidence>
<dbReference type="InterPro" id="IPR014710">
    <property type="entry name" value="RmlC-like_jellyroll"/>
</dbReference>
<evidence type="ECO:0000256" key="2">
    <source>
        <dbReference type="ARBA" id="ARBA00023015"/>
    </source>
</evidence>
<dbReference type="InterPro" id="IPR018060">
    <property type="entry name" value="HTH_AraC"/>
</dbReference>
<dbReference type="Pfam" id="PF02311">
    <property type="entry name" value="AraC_binding"/>
    <property type="match status" value="1"/>
</dbReference>
<evidence type="ECO:0000313" key="6">
    <source>
        <dbReference type="EMBL" id="PWD84386.1"/>
    </source>
</evidence>
<keyword evidence="3" id="KW-0238">DNA-binding</keyword>
<protein>
    <submittedName>
        <fullName evidence="6">AraC family transcriptional regulator</fullName>
    </submittedName>
</protein>
<dbReference type="CDD" id="cd06124">
    <property type="entry name" value="cupin_NimR-like_N"/>
    <property type="match status" value="1"/>
</dbReference>
<organism evidence="6 7">
    <name type="scientific">Ignatzschineria indica</name>
    <dbReference type="NCBI Taxonomy" id="472583"/>
    <lineage>
        <taxon>Bacteria</taxon>
        <taxon>Pseudomonadati</taxon>
        <taxon>Pseudomonadota</taxon>
        <taxon>Gammaproteobacteria</taxon>
        <taxon>Cardiobacteriales</taxon>
        <taxon>Ignatzschineriaceae</taxon>
        <taxon>Ignatzschineria</taxon>
    </lineage>
</organism>
<dbReference type="InterPro" id="IPR003313">
    <property type="entry name" value="AraC-bd"/>
</dbReference>
<keyword evidence="1" id="KW-0678">Repressor</keyword>
<reference evidence="6 7" key="1">
    <citation type="journal article" date="2018" name="Genome Announc.">
        <title>Ignatzschineria cameli sp. nov., isolated from necrotic foot tissue of dromedaries (Camelus dromedarius) and associated maggots (Wohlfahrtia species) in Dubai.</title>
        <authorList>
            <person name="Tsang C.C."/>
            <person name="Tang J.Y."/>
            <person name="Fong J.Y."/>
            <person name="Kinne J."/>
            <person name="Lee H.H."/>
            <person name="Joseph M."/>
            <person name="Jose S."/>
            <person name="Schuster R.K."/>
            <person name="Tang Y."/>
            <person name="Sivakumar S."/>
            <person name="Chen J.H."/>
            <person name="Teng J.L."/>
            <person name="Lau S.K."/>
            <person name="Wernery U."/>
            <person name="Woo P.C."/>
        </authorList>
    </citation>
    <scope>NUCLEOTIDE SEQUENCE [LARGE SCALE GENOMIC DNA]</scope>
    <source>
        <strain evidence="6 7">KCTC 22643</strain>
    </source>
</reference>
<evidence type="ECO:0000256" key="1">
    <source>
        <dbReference type="ARBA" id="ARBA00022491"/>
    </source>
</evidence>
<accession>A0A2U2AML9</accession>
<dbReference type="SUPFAM" id="SSF46689">
    <property type="entry name" value="Homeodomain-like"/>
    <property type="match status" value="1"/>
</dbReference>
<dbReference type="Proteomes" id="UP000244948">
    <property type="component" value="Unassembled WGS sequence"/>
</dbReference>
<dbReference type="SMART" id="SM00342">
    <property type="entry name" value="HTH_ARAC"/>
    <property type="match status" value="1"/>
</dbReference>
<dbReference type="InterPro" id="IPR011051">
    <property type="entry name" value="RmlC_Cupin_sf"/>
</dbReference>
<dbReference type="GO" id="GO:0003700">
    <property type="term" value="F:DNA-binding transcription factor activity"/>
    <property type="evidence" value="ECO:0007669"/>
    <property type="project" value="InterPro"/>
</dbReference>